<evidence type="ECO:0000256" key="1">
    <source>
        <dbReference type="SAM" id="Phobius"/>
    </source>
</evidence>
<evidence type="ECO:0000313" key="3">
    <source>
        <dbReference type="Proteomes" id="UP000006051"/>
    </source>
</evidence>
<feature type="transmembrane region" description="Helical" evidence="1">
    <location>
        <begin position="149"/>
        <end position="168"/>
    </location>
</feature>
<keyword evidence="1" id="KW-0472">Membrane</keyword>
<dbReference type="Proteomes" id="UP000006051">
    <property type="component" value="Chromosome"/>
</dbReference>
<feature type="transmembrane region" description="Helical" evidence="1">
    <location>
        <begin position="111"/>
        <end position="129"/>
    </location>
</feature>
<dbReference type="InterPro" id="IPR005240">
    <property type="entry name" value="DUF389"/>
</dbReference>
<feature type="transmembrane region" description="Helical" evidence="1">
    <location>
        <begin position="50"/>
        <end position="71"/>
    </location>
</feature>
<dbReference type="EMBL" id="CP003283">
    <property type="protein sequence ID" value="AFL97132.1"/>
    <property type="molecule type" value="Genomic_DNA"/>
</dbReference>
<dbReference type="eggNOG" id="COG1808">
    <property type="taxonomic scope" value="Bacteria"/>
</dbReference>
<feature type="transmembrane region" description="Helical" evidence="1">
    <location>
        <begin position="175"/>
        <end position="197"/>
    </location>
</feature>
<dbReference type="PATRIC" id="fig|867902.3.peg.921"/>
<keyword evidence="3" id="KW-1185">Reference proteome</keyword>
<feature type="transmembrane region" description="Helical" evidence="1">
    <location>
        <begin position="77"/>
        <end position="99"/>
    </location>
</feature>
<accession>I3ZZJ8</accession>
<dbReference type="Pfam" id="PF04087">
    <property type="entry name" value="DUF389"/>
    <property type="match status" value="1"/>
</dbReference>
<dbReference type="HOGENOM" id="CLU_032897_0_0_10"/>
<protein>
    <submittedName>
        <fullName evidence="2">Putative membrane protein</fullName>
    </submittedName>
</protein>
<dbReference type="GeneID" id="71569226"/>
<dbReference type="AlphaFoldDB" id="I3ZZJ8"/>
<evidence type="ECO:0000313" key="2">
    <source>
        <dbReference type="EMBL" id="AFL97132.1"/>
    </source>
</evidence>
<dbReference type="RefSeq" id="WP_014790733.1">
    <property type="nucleotide sequence ID" value="NC_018016.1"/>
</dbReference>
<sequence>MADEQEKKRNLEDNQVESIGDKLFNFLREIYDLSDEVDKTRTREEVLSNISFKGLSAYVLVASVMIASIGLNSNSVAVVIGAMLISPLMGPIIGLGYSVAVNDIQTLNKSFANFGIMVVISMLTSFVYFSVAPLTTINPQLSGRIEPTSLDVLIGIFGGLAGIAAFSSKIKNSNVIAGVAIATALMPPLCTVGYGLAMGNELIGYKDYTGFMAALNAFYLFVINSIFIGISTFVYIKFNKFPLVQYQNAQKARKTNLIIVSIAILTVLPSGFIFYGIVKEEVYKSQVQKFLNNEVAVAYENTFFNISNPVLTKKDTVNYVTISTISGKIPQEVIKNWNIMLKNKYHLPHTQIVVHQGNFSNENAFNDKVYNSIYSSIQEDINKKDSIINAQKMQINRLNSDTIPFQSIAKELKAMYPQLDYFGYATFNYTNFKRRTIMPTFVILWKDDKKHKEDELRIDKFLKSRLNLDTIQFLHR</sequence>
<gene>
    <name evidence="2" type="ordered locus">Ornrh_0938</name>
</gene>
<dbReference type="PANTHER" id="PTHR20992:SF9">
    <property type="entry name" value="AT15442P-RELATED"/>
    <property type="match status" value="1"/>
</dbReference>
<dbReference type="KEGG" id="orh:Ornrh_0938"/>
<proteinExistence type="predicted"/>
<name>I3ZZJ8_ORNRL</name>
<keyword evidence="1" id="KW-1133">Transmembrane helix</keyword>
<organism evidence="2 3">
    <name type="scientific">Ornithobacterium rhinotracheale (strain ATCC 51463 / DSM 15997 / CCUG 23171 / CIP 104009 / LMG 9086)</name>
    <dbReference type="NCBI Taxonomy" id="867902"/>
    <lineage>
        <taxon>Bacteria</taxon>
        <taxon>Pseudomonadati</taxon>
        <taxon>Bacteroidota</taxon>
        <taxon>Flavobacteriia</taxon>
        <taxon>Flavobacteriales</taxon>
        <taxon>Weeksellaceae</taxon>
        <taxon>Ornithobacterium</taxon>
    </lineage>
</organism>
<dbReference type="STRING" id="867902.Ornrh_0938"/>
<feature type="transmembrane region" description="Helical" evidence="1">
    <location>
        <begin position="257"/>
        <end position="278"/>
    </location>
</feature>
<feature type="transmembrane region" description="Helical" evidence="1">
    <location>
        <begin position="217"/>
        <end position="236"/>
    </location>
</feature>
<keyword evidence="1" id="KW-0812">Transmembrane</keyword>
<reference evidence="2 3" key="1">
    <citation type="submission" date="2012-06" db="EMBL/GenBank/DDBJ databases">
        <title>The complete genome of Ornithobacterium rhinotracheale DSM 15997.</title>
        <authorList>
            <consortium name="US DOE Joint Genome Institute (JGI-PGF)"/>
            <person name="Lucas S."/>
            <person name="Copeland A."/>
            <person name="Lapidus A."/>
            <person name="Goodwin L."/>
            <person name="Pitluck S."/>
            <person name="Peters L."/>
            <person name="Mikhailova N."/>
            <person name="Teshima H."/>
            <person name="Kyrpides N."/>
            <person name="Mavromatis K."/>
            <person name="Pagani I."/>
            <person name="Ivanova N."/>
            <person name="Ovchinnikova G."/>
            <person name="Zeytun A."/>
            <person name="Detter J.C."/>
            <person name="Han C."/>
            <person name="Land M."/>
            <person name="Hauser L."/>
            <person name="Markowitz V."/>
            <person name="Cheng J.-F."/>
            <person name="Hugenholtz P."/>
            <person name="Woyke T."/>
            <person name="Wu D."/>
            <person name="Lang E."/>
            <person name="Kopitz M."/>
            <person name="Brambilla E."/>
            <person name="Klenk H.-P."/>
            <person name="Eisen J.A."/>
        </authorList>
    </citation>
    <scope>NUCLEOTIDE SEQUENCE [LARGE SCALE GENOMIC DNA]</scope>
    <source>
        <strain evidence="3">ATCC 51463 / DSM 15997 / CCUG 23171 / LMG 9086</strain>
    </source>
</reference>
<dbReference type="GeneID" id="97257643"/>
<dbReference type="PANTHER" id="PTHR20992">
    <property type="entry name" value="AT15442P-RELATED"/>
    <property type="match status" value="1"/>
</dbReference>